<dbReference type="PATRIC" id="fig|1318743.3.peg.300"/>
<name>A0A0M3T2M4_9HYPH</name>
<reference evidence="1 2" key="1">
    <citation type="journal article" date="2015" name="Genome Announc.">
        <title>Complete Genome Sequence of Bartonella ancashensis Strain 20.00, Isolated from the Blood of a Patient with Verruga Peruana.</title>
        <authorList>
            <person name="Hang J."/>
            <person name="Mullins K.E."/>
            <person name="Clifford R.J."/>
            <person name="Onmus-Leone F."/>
            <person name="Yang Y."/>
            <person name="Jiang J."/>
            <person name="Leguia M."/>
            <person name="Kasper M.R."/>
            <person name="Maguina C."/>
            <person name="Lesho E.P."/>
            <person name="Jarman R.G."/>
            <person name="Richards A.L."/>
            <person name="Blazes D."/>
        </authorList>
    </citation>
    <scope>NUCLEOTIDE SEQUENCE [LARGE SCALE GENOMIC DNA]</scope>
    <source>
        <strain evidence="1 2">20.00</strain>
    </source>
</reference>
<dbReference type="Proteomes" id="UP000057213">
    <property type="component" value="Chromosome"/>
</dbReference>
<gene>
    <name evidence="1" type="ORF">PU02_0287</name>
</gene>
<keyword evidence="2" id="KW-1185">Reference proteome</keyword>
<evidence type="ECO:0000313" key="1">
    <source>
        <dbReference type="EMBL" id="ALE03101.1"/>
    </source>
</evidence>
<proteinExistence type="predicted"/>
<organism evidence="1 2">
    <name type="scientific">Bartonella ancashensis</name>
    <dbReference type="NCBI Taxonomy" id="1318743"/>
    <lineage>
        <taxon>Bacteria</taxon>
        <taxon>Pseudomonadati</taxon>
        <taxon>Pseudomonadota</taxon>
        <taxon>Alphaproteobacteria</taxon>
        <taxon>Hyphomicrobiales</taxon>
        <taxon>Bartonellaceae</taxon>
        <taxon>Bartonella</taxon>
    </lineage>
</organism>
<evidence type="ECO:0000313" key="2">
    <source>
        <dbReference type="Proteomes" id="UP000057213"/>
    </source>
</evidence>
<dbReference type="EMBL" id="CP010401">
    <property type="protein sequence ID" value="ALE03101.1"/>
    <property type="molecule type" value="Genomic_DNA"/>
</dbReference>
<accession>A0A0M3T2M4</accession>
<dbReference type="KEGG" id="banc:PU02_0287"/>
<sequence length="39" mass="4634">MERMLFVFSKKIALFAHHYVLIIEQNMGEEGERDLPEVL</sequence>
<dbReference type="AlphaFoldDB" id="A0A0M3T2M4"/>
<protein>
    <submittedName>
        <fullName evidence="1">Uncharacterized protein</fullName>
    </submittedName>
</protein>